<feature type="compositionally biased region" description="Gly residues" evidence="3">
    <location>
        <begin position="337"/>
        <end position="347"/>
    </location>
</feature>
<dbReference type="SMART" id="SM00333">
    <property type="entry name" value="TUDOR"/>
    <property type="match status" value="5"/>
</dbReference>
<evidence type="ECO:0000256" key="2">
    <source>
        <dbReference type="ARBA" id="ARBA00023242"/>
    </source>
</evidence>
<keyword evidence="6" id="KW-1185">Reference proteome</keyword>
<feature type="compositionally biased region" description="Low complexity" evidence="3">
    <location>
        <begin position="258"/>
        <end position="278"/>
    </location>
</feature>
<dbReference type="PANTHER" id="PTHR12663">
    <property type="entry name" value="ANDROGEN INDUCED INHIBITOR OF PROLIFERATION AS3 / PDS5-RELATED"/>
    <property type="match status" value="1"/>
</dbReference>
<evidence type="ECO:0000313" key="5">
    <source>
        <dbReference type="EMBL" id="WIA16327.1"/>
    </source>
</evidence>
<dbReference type="Proteomes" id="UP001244341">
    <property type="component" value="Chromosome 7b"/>
</dbReference>
<evidence type="ECO:0000256" key="1">
    <source>
        <dbReference type="ARBA" id="ARBA00004123"/>
    </source>
</evidence>
<feature type="region of interest" description="Disordered" evidence="3">
    <location>
        <begin position="462"/>
        <end position="481"/>
    </location>
</feature>
<feature type="compositionally biased region" description="Low complexity" evidence="3">
    <location>
        <begin position="228"/>
        <end position="238"/>
    </location>
</feature>
<feature type="compositionally biased region" description="Polar residues" evidence="3">
    <location>
        <begin position="279"/>
        <end position="293"/>
    </location>
</feature>
<feature type="region of interest" description="Disordered" evidence="3">
    <location>
        <begin position="36"/>
        <end position="66"/>
    </location>
</feature>
<dbReference type="SUPFAM" id="SSF63748">
    <property type="entry name" value="Tudor/PWWP/MBT"/>
    <property type="match status" value="2"/>
</dbReference>
<evidence type="ECO:0000313" key="6">
    <source>
        <dbReference type="Proteomes" id="UP001244341"/>
    </source>
</evidence>
<feature type="compositionally biased region" description="Polar residues" evidence="3">
    <location>
        <begin position="46"/>
        <end position="59"/>
    </location>
</feature>
<dbReference type="CDD" id="cd20404">
    <property type="entry name" value="Tudor_Agenet_AtEML-like"/>
    <property type="match status" value="4"/>
</dbReference>
<dbReference type="InterPro" id="IPR039776">
    <property type="entry name" value="Pds5"/>
</dbReference>
<sequence length="753" mass="78941">MASAAVVDCRPLRDTGTTAAAGSGALASLRTAAPHDAACGGGAPQSPLSIGANSGQRTPGSARGKGMQPAYALQLYAIEAVGRKCSVMQSRSGVKAWEKAQILEYNPESGQHKLRYNSSKAEEWLCLGDIKFKWSQLLPPTAPANPSYRPEFAREGGVGRRLRVYWPAMQRWYQGTVRSYDPKTDRHVVLYKDGDTQSLQLKHEPVIWSDDDAIPAAAANGSSNGTDQQQQQQQQQQQPPLGQHLAPLAINTRHSSSTANTPRAGAAATPRGAPGAAGSTFTTGRPGVASSTAGAAKRGVSPRAPMSPRSAAAAAAAAVALSFAGTSSKAKLNRTGSRGGAAGAGRGGGRHAAAAGAGAAGTQLLRPGAAKHAAFCNGTADGVAVYWRLDRVYYKGKLTSFSPQSGRFTIRYDDGGSEALLLERERFAWHSPRAASAGYRPALHSLMQQLGAEGIAALPQTGEDGRAVPETAGPEGAPHPPISGPGAVGWRLLLYWPADQAWHEAEVLSHDEARRQHHLLFLDGEEEWADLSREHVVWLRATRPGALSAGIVTGDEVPKGRDAVGWRVAVYWKDDHTFYEGTLADYEPSSARHKVQYVDGEQEWLALRNERVIWRLPPKDDSSSDDDGGSSNDEAGGLLVAGHSDGEGGMRRSRKRRFDLERTRSDSGSASSGHGRQSGLLPGPQNAAAAAAGDDSLFMSADSRAAGAAAAAAAGAGDRTYPQSSLFGGAGDASGLNALQLSIKRGGAGSVQQ</sequence>
<organism evidence="5 6">
    <name type="scientific">Tetradesmus obliquus</name>
    <name type="common">Green alga</name>
    <name type="synonym">Acutodesmus obliquus</name>
    <dbReference type="NCBI Taxonomy" id="3088"/>
    <lineage>
        <taxon>Eukaryota</taxon>
        <taxon>Viridiplantae</taxon>
        <taxon>Chlorophyta</taxon>
        <taxon>core chlorophytes</taxon>
        <taxon>Chlorophyceae</taxon>
        <taxon>CS clade</taxon>
        <taxon>Sphaeropleales</taxon>
        <taxon>Scenedesmaceae</taxon>
        <taxon>Tetradesmus</taxon>
    </lineage>
</organism>
<name>A0ABY8U4F7_TETOB</name>
<feature type="region of interest" description="Disordered" evidence="3">
    <location>
        <begin position="254"/>
        <end position="307"/>
    </location>
</feature>
<evidence type="ECO:0000256" key="3">
    <source>
        <dbReference type="SAM" id="MobiDB-lite"/>
    </source>
</evidence>
<keyword evidence="2" id="KW-0539">Nucleus</keyword>
<feature type="domain" description="Tudor" evidence="4">
    <location>
        <begin position="484"/>
        <end position="542"/>
    </location>
</feature>
<feature type="region of interest" description="Disordered" evidence="3">
    <location>
        <begin position="616"/>
        <end position="690"/>
    </location>
</feature>
<proteinExistence type="predicted"/>
<dbReference type="EMBL" id="CP126214">
    <property type="protein sequence ID" value="WIA16327.1"/>
    <property type="molecule type" value="Genomic_DNA"/>
</dbReference>
<feature type="region of interest" description="Disordered" evidence="3">
    <location>
        <begin position="215"/>
        <end position="241"/>
    </location>
</feature>
<evidence type="ECO:0000259" key="4">
    <source>
        <dbReference type="SMART" id="SM00333"/>
    </source>
</evidence>
<reference evidence="5 6" key="1">
    <citation type="submission" date="2023-05" db="EMBL/GenBank/DDBJ databases">
        <title>A 100% complete, gapless, phased diploid assembly of the Scenedesmus obliquus UTEX 3031 genome.</title>
        <authorList>
            <person name="Biondi T.C."/>
            <person name="Hanschen E.R."/>
            <person name="Kwon T."/>
            <person name="Eng W."/>
            <person name="Kruse C.P.S."/>
            <person name="Koehler S.I."/>
            <person name="Kunde Y."/>
            <person name="Gleasner C.D."/>
            <person name="You Mak K.T."/>
            <person name="Polle J."/>
            <person name="Hovde B.T."/>
            <person name="Starkenburg S.R."/>
        </authorList>
    </citation>
    <scope>NUCLEOTIDE SEQUENCE [LARGE SCALE GENOMIC DNA]</scope>
    <source>
        <strain evidence="5 6">DOE0152z</strain>
    </source>
</reference>
<gene>
    <name evidence="5" type="ORF">OEZ85_013026</name>
</gene>
<feature type="compositionally biased region" description="Polar residues" evidence="3">
    <location>
        <begin position="666"/>
        <end position="675"/>
    </location>
</feature>
<feature type="domain" description="Tudor" evidence="4">
    <location>
        <begin position="560"/>
        <end position="618"/>
    </location>
</feature>
<dbReference type="PANTHER" id="PTHR12663:SF0">
    <property type="entry name" value="PRECOCIOUS DISSOCIATION OF SISTERS 5, ISOFORM A"/>
    <property type="match status" value="1"/>
</dbReference>
<comment type="subcellular location">
    <subcellularLocation>
        <location evidence="1">Nucleus</location>
    </subcellularLocation>
</comment>
<feature type="region of interest" description="Disordered" evidence="3">
    <location>
        <begin position="330"/>
        <end position="353"/>
    </location>
</feature>
<feature type="domain" description="Tudor" evidence="4">
    <location>
        <begin position="377"/>
        <end position="433"/>
    </location>
</feature>
<feature type="domain" description="Tudor" evidence="4">
    <location>
        <begin position="77"/>
        <end position="138"/>
    </location>
</feature>
<dbReference type="Gene3D" id="2.30.30.140">
    <property type="match status" value="3"/>
</dbReference>
<accession>A0ABY8U4F7</accession>
<dbReference type="InterPro" id="IPR002999">
    <property type="entry name" value="Tudor"/>
</dbReference>
<feature type="domain" description="Tudor" evidence="4">
    <location>
        <begin position="154"/>
        <end position="212"/>
    </location>
</feature>
<protein>
    <recommendedName>
        <fullName evidence="4">Tudor domain-containing protein</fullName>
    </recommendedName>
</protein>